<evidence type="ECO:0000256" key="4">
    <source>
        <dbReference type="ARBA" id="ARBA00023136"/>
    </source>
</evidence>
<dbReference type="InterPro" id="IPR045863">
    <property type="entry name" value="CorA_TM1_TM2"/>
</dbReference>
<evidence type="ECO:0000313" key="7">
    <source>
        <dbReference type="EMBL" id="KAK8232500.1"/>
    </source>
</evidence>
<feature type="transmembrane region" description="Helical" evidence="6">
    <location>
        <begin position="290"/>
        <end position="308"/>
    </location>
</feature>
<feature type="compositionally biased region" description="Polar residues" evidence="5">
    <location>
        <begin position="29"/>
        <end position="48"/>
    </location>
</feature>
<comment type="subcellular location">
    <subcellularLocation>
        <location evidence="1">Membrane</location>
        <topology evidence="1">Multi-pass membrane protein</topology>
    </subcellularLocation>
</comment>
<organism evidence="7 8">
    <name type="scientific">Phyllosticta capitalensis</name>
    <dbReference type="NCBI Taxonomy" id="121624"/>
    <lineage>
        <taxon>Eukaryota</taxon>
        <taxon>Fungi</taxon>
        <taxon>Dikarya</taxon>
        <taxon>Ascomycota</taxon>
        <taxon>Pezizomycotina</taxon>
        <taxon>Dothideomycetes</taxon>
        <taxon>Dothideomycetes incertae sedis</taxon>
        <taxon>Botryosphaeriales</taxon>
        <taxon>Phyllostictaceae</taxon>
        <taxon>Phyllosticta</taxon>
    </lineage>
</organism>
<feature type="region of interest" description="Disordered" evidence="5">
    <location>
        <begin position="1"/>
        <end position="48"/>
    </location>
</feature>
<proteinExistence type="predicted"/>
<dbReference type="InterPro" id="IPR002523">
    <property type="entry name" value="MgTranspt_CorA/ZnTranspt_ZntB"/>
</dbReference>
<feature type="transmembrane region" description="Helical" evidence="6">
    <location>
        <begin position="314"/>
        <end position="338"/>
    </location>
</feature>
<evidence type="ECO:0000256" key="2">
    <source>
        <dbReference type="ARBA" id="ARBA00022692"/>
    </source>
</evidence>
<name>A0ABR1YLK4_9PEZI</name>
<reference evidence="7 8" key="1">
    <citation type="submission" date="2024-04" db="EMBL/GenBank/DDBJ databases">
        <title>Phyllosticta paracitricarpa is synonymous to the EU quarantine fungus P. citricarpa based on phylogenomic analyses.</title>
        <authorList>
            <consortium name="Lawrence Berkeley National Laboratory"/>
            <person name="Van Ingen-Buijs V.A."/>
            <person name="Van Westerhoven A.C."/>
            <person name="Haridas S."/>
            <person name="Skiadas P."/>
            <person name="Martin F."/>
            <person name="Groenewald J.Z."/>
            <person name="Crous P.W."/>
            <person name="Seidl M.F."/>
        </authorList>
    </citation>
    <scope>NUCLEOTIDE SEQUENCE [LARGE SCALE GENOMIC DNA]</scope>
    <source>
        <strain evidence="7 8">CBS 123374</strain>
    </source>
</reference>
<feature type="compositionally biased region" description="Basic and acidic residues" evidence="5">
    <location>
        <begin position="1"/>
        <end position="23"/>
    </location>
</feature>
<dbReference type="Proteomes" id="UP001492380">
    <property type="component" value="Unassembled WGS sequence"/>
</dbReference>
<keyword evidence="8" id="KW-1185">Reference proteome</keyword>
<accession>A0ABR1YLK4</accession>
<keyword evidence="4 6" id="KW-0472">Membrane</keyword>
<protein>
    <submittedName>
        <fullName evidence="7">Uncharacterized protein</fullName>
    </submittedName>
</protein>
<dbReference type="Pfam" id="PF01544">
    <property type="entry name" value="CorA"/>
    <property type="match status" value="1"/>
</dbReference>
<comment type="caution">
    <text evidence="7">The sequence shown here is derived from an EMBL/GenBank/DDBJ whole genome shotgun (WGS) entry which is preliminary data.</text>
</comment>
<gene>
    <name evidence="7" type="ORF">HDK90DRAFT_512420</name>
</gene>
<sequence length="391" mass="45662">MDGRNDLEKGSQPRSNERVDLHADPNGATDESPSVNRQPIDESGQNRNKDSQFSFLNFIATQDGTHELSEMSYKNSSDFSQALNSQDLQHVRFDPTDNCHQILVATVPGHYDFQEDLAERFKTFEPYLECRQAPKESRGFLRRFISREGTEVLIPLDDGQIERNFWTYWRRPSPTKTKALPAAAHYNDLYSIEFATPLSWRRDIFEPNENNYVIDYSLTQQLTRIIKAATNPGEKAEQDLRLAHNRLDVRAEGTLRHFESTFSATIGSMSFIESTKAIQQAEQVKKLTQLAFCFIPLSFVCGIFGMNVNELANISLWVWGTTSASLLLIVYIVLYFGTIFKFIEHNLRVSTIQHNFHRYILWPLLDIRSFFRWYILWYITRWRPDDWPYDW</sequence>
<dbReference type="Gene3D" id="1.20.58.340">
    <property type="entry name" value="Magnesium transport protein CorA, transmembrane region"/>
    <property type="match status" value="1"/>
</dbReference>
<dbReference type="EMBL" id="JBBWRZ010000007">
    <property type="protein sequence ID" value="KAK8232500.1"/>
    <property type="molecule type" value="Genomic_DNA"/>
</dbReference>
<evidence type="ECO:0000256" key="5">
    <source>
        <dbReference type="SAM" id="MobiDB-lite"/>
    </source>
</evidence>
<evidence type="ECO:0000313" key="8">
    <source>
        <dbReference type="Proteomes" id="UP001492380"/>
    </source>
</evidence>
<evidence type="ECO:0000256" key="1">
    <source>
        <dbReference type="ARBA" id="ARBA00004141"/>
    </source>
</evidence>
<dbReference type="SUPFAM" id="SSF144083">
    <property type="entry name" value="Magnesium transport protein CorA, transmembrane region"/>
    <property type="match status" value="1"/>
</dbReference>
<keyword evidence="3 6" id="KW-1133">Transmembrane helix</keyword>
<evidence type="ECO:0000256" key="3">
    <source>
        <dbReference type="ARBA" id="ARBA00022989"/>
    </source>
</evidence>
<evidence type="ECO:0000256" key="6">
    <source>
        <dbReference type="SAM" id="Phobius"/>
    </source>
</evidence>
<keyword evidence="2 6" id="KW-0812">Transmembrane</keyword>